<feature type="compositionally biased region" description="Basic and acidic residues" evidence="4">
    <location>
        <begin position="350"/>
        <end position="369"/>
    </location>
</feature>
<dbReference type="Proteomes" id="UP000007148">
    <property type="component" value="Unassembled WGS sequence"/>
</dbReference>
<dbReference type="eggNOG" id="KOG2593">
    <property type="taxonomic scope" value="Eukaryota"/>
</dbReference>
<feature type="compositionally biased region" description="Polar residues" evidence="4">
    <location>
        <begin position="277"/>
        <end position="287"/>
    </location>
</feature>
<dbReference type="InterPro" id="IPR024550">
    <property type="entry name" value="TFIIEa/SarR/Rpc3_HTH_dom"/>
</dbReference>
<organism evidence="6 7">
    <name type="scientific">Serendipita indica (strain DSM 11827)</name>
    <name type="common">Root endophyte fungus</name>
    <name type="synonym">Piriformospora indica</name>
    <dbReference type="NCBI Taxonomy" id="1109443"/>
    <lineage>
        <taxon>Eukaryota</taxon>
        <taxon>Fungi</taxon>
        <taxon>Dikarya</taxon>
        <taxon>Basidiomycota</taxon>
        <taxon>Agaricomycotina</taxon>
        <taxon>Agaricomycetes</taxon>
        <taxon>Sebacinales</taxon>
        <taxon>Serendipitaceae</taxon>
        <taxon>Serendipita</taxon>
    </lineage>
</organism>
<dbReference type="GO" id="GO:0006367">
    <property type="term" value="P:transcription initiation at RNA polymerase II promoter"/>
    <property type="evidence" value="ECO:0007669"/>
    <property type="project" value="InterPro"/>
</dbReference>
<feature type="compositionally biased region" description="Basic and acidic residues" evidence="4">
    <location>
        <begin position="481"/>
        <end position="495"/>
    </location>
</feature>
<comment type="caution">
    <text evidence="6">The sequence shown here is derived from an EMBL/GenBank/DDBJ whole genome shotgun (WGS) entry which is preliminary data.</text>
</comment>
<dbReference type="GO" id="GO:0005673">
    <property type="term" value="C:transcription factor TFIIE complex"/>
    <property type="evidence" value="ECO:0007669"/>
    <property type="project" value="TreeGrafter"/>
</dbReference>
<keyword evidence="3" id="KW-0804">Transcription</keyword>
<dbReference type="Gene3D" id="3.30.40.10">
    <property type="entry name" value="Zinc/RING finger domain, C3HC4 (zinc finger)"/>
    <property type="match status" value="1"/>
</dbReference>
<feature type="compositionally biased region" description="Pro residues" evidence="4">
    <location>
        <begin position="409"/>
        <end position="419"/>
    </location>
</feature>
<evidence type="ECO:0000256" key="2">
    <source>
        <dbReference type="ARBA" id="ARBA00023015"/>
    </source>
</evidence>
<feature type="compositionally biased region" description="Basic and acidic residues" evidence="4">
    <location>
        <begin position="254"/>
        <end position="274"/>
    </location>
</feature>
<evidence type="ECO:0000259" key="5">
    <source>
        <dbReference type="PROSITE" id="PS51344"/>
    </source>
</evidence>
<dbReference type="PANTHER" id="PTHR13097:SF7">
    <property type="entry name" value="GENERAL TRANSCRIPTION FACTOR IIE SUBUNIT 1"/>
    <property type="match status" value="1"/>
</dbReference>
<dbReference type="PROSITE" id="PS51344">
    <property type="entry name" value="HTH_TFE_IIE"/>
    <property type="match status" value="1"/>
</dbReference>
<dbReference type="Pfam" id="PF02002">
    <property type="entry name" value="TFIIE_alpha"/>
    <property type="match status" value="1"/>
</dbReference>
<dbReference type="EMBL" id="CAFZ01000248">
    <property type="protein sequence ID" value="CCA73731.1"/>
    <property type="molecule type" value="Genomic_DNA"/>
</dbReference>
<feature type="region of interest" description="Disordered" evidence="4">
    <location>
        <begin position="254"/>
        <end position="287"/>
    </location>
</feature>
<feature type="domain" description="HTH TFE/IIEalpha-type" evidence="5">
    <location>
        <begin position="23"/>
        <end position="114"/>
    </location>
</feature>
<reference evidence="6 7" key="1">
    <citation type="journal article" date="2011" name="PLoS Pathog.">
        <title>Endophytic Life Strategies Decoded by Genome and Transcriptome Analyses of the Mutualistic Root Symbiont Piriformospora indica.</title>
        <authorList>
            <person name="Zuccaro A."/>
            <person name="Lahrmann U."/>
            <person name="Guldener U."/>
            <person name="Langen G."/>
            <person name="Pfiffi S."/>
            <person name="Biedenkopf D."/>
            <person name="Wong P."/>
            <person name="Samans B."/>
            <person name="Grimm C."/>
            <person name="Basiewicz M."/>
            <person name="Murat C."/>
            <person name="Martin F."/>
            <person name="Kogel K.H."/>
        </authorList>
    </citation>
    <scope>NUCLEOTIDE SEQUENCE [LARGE SCALE GENOMIC DNA]</scope>
    <source>
        <strain evidence="6 7">DSM 11827</strain>
    </source>
</reference>
<evidence type="ECO:0000313" key="7">
    <source>
        <dbReference type="Proteomes" id="UP000007148"/>
    </source>
</evidence>
<dbReference type="OMA" id="DYEQCIN"/>
<dbReference type="SMART" id="SM00531">
    <property type="entry name" value="TFIIE"/>
    <property type="match status" value="1"/>
</dbReference>
<dbReference type="GO" id="GO:0003743">
    <property type="term" value="F:translation initiation factor activity"/>
    <property type="evidence" value="ECO:0007669"/>
    <property type="project" value="UniProtKB-KW"/>
</dbReference>
<evidence type="ECO:0000256" key="3">
    <source>
        <dbReference type="ARBA" id="ARBA00023163"/>
    </source>
</evidence>
<dbReference type="InterPro" id="IPR017919">
    <property type="entry name" value="TFIIE/TFIIEa_HTH"/>
</dbReference>
<keyword evidence="6" id="KW-0396">Initiation factor</keyword>
<dbReference type="AlphaFoldDB" id="G4TQY8"/>
<dbReference type="InParanoid" id="G4TQY8"/>
<evidence type="ECO:0000256" key="4">
    <source>
        <dbReference type="SAM" id="MobiDB-lite"/>
    </source>
</evidence>
<sequence length="559" mass="62551">MATPAPSVLPPLPQLDIKQQAAMKHLISTVILSFYDANYYILVDILLKNNILRDDDLAGRVGLNVKELTRVMGKLTSHRLVQAYRQNEMKENQGRIVGKQYYWIDLQKFCNVVKWRITNMRVQIEDSLKADLDNKGYVCPRCTKSFTTLDADRLFDPMLNIFACDICGTEVVDNENSEKVQGSKDRMQRFNVQIRHIREALREIEGIVIPAFDVARYVREQMAAQRAMNNAEDDGLKIATGGAKAAEVEIHIIEDDDEDQKKREKQKTADEKRRQNVMPSWHTTSTISGDKTALGIQAEQRSNNEALLAELDAQAKLAQAKASSFDTFNTEEYYERLINEGEGSPRGTKRKLEEDGSDPRHMKLPRRDGAGPWGPGGYPPIPGRPYGYPPQVFPSGPGSVTPSHLMPGYRPPGGYPPIPGYYKPGSLPPQMRPQAPVEASRNTPSQGSDSDSSQEMEGISSTNLTPVPPADKPKRLALNGTEKRVSFAEQVHERSASPMPPPSQGSSVAQEEYNPWVKIAGKEVRARDVKEGDEELMTPEEFEVYWNIKEKLDEIDAAA</sequence>
<keyword evidence="7" id="KW-1185">Reference proteome</keyword>
<dbReference type="InterPro" id="IPR013083">
    <property type="entry name" value="Znf_RING/FYVE/PHD"/>
</dbReference>
<keyword evidence="6" id="KW-0648">Protein biosynthesis</keyword>
<dbReference type="STRING" id="1109443.G4TQY8"/>
<name>G4TQY8_SERID</name>
<proteinExistence type="inferred from homology"/>
<dbReference type="InterPro" id="IPR039997">
    <property type="entry name" value="TFE"/>
</dbReference>
<gene>
    <name evidence="6" type="ORF">PIIN_07686</name>
</gene>
<dbReference type="OrthoDB" id="361102at2759"/>
<comment type="similarity">
    <text evidence="1">Belongs to the TFIIE alpha subunit family.</text>
</comment>
<dbReference type="SUPFAM" id="SSF57783">
    <property type="entry name" value="Zinc beta-ribbon"/>
    <property type="match status" value="1"/>
</dbReference>
<dbReference type="InterPro" id="IPR002853">
    <property type="entry name" value="TFIIE_asu"/>
</dbReference>
<evidence type="ECO:0000313" key="6">
    <source>
        <dbReference type="EMBL" id="CCA73731.1"/>
    </source>
</evidence>
<dbReference type="HOGENOM" id="CLU_035744_0_1_1"/>
<feature type="compositionally biased region" description="Polar residues" evidence="4">
    <location>
        <begin position="440"/>
        <end position="465"/>
    </location>
</feature>
<protein>
    <submittedName>
        <fullName evidence="6">Related to TFA1-TFIIE subunit (Transcription initiation factor), 66 kD</fullName>
    </submittedName>
</protein>
<dbReference type="PANTHER" id="PTHR13097">
    <property type="entry name" value="TRANSCRIPTION INITIATION FACTOR IIE, ALPHA SUBUNIT"/>
    <property type="match status" value="1"/>
</dbReference>
<accession>G4TQY8</accession>
<evidence type="ECO:0000256" key="1">
    <source>
        <dbReference type="ARBA" id="ARBA00008947"/>
    </source>
</evidence>
<feature type="compositionally biased region" description="Pro residues" evidence="4">
    <location>
        <begin position="377"/>
        <end position="392"/>
    </location>
</feature>
<keyword evidence="2" id="KW-0805">Transcription regulation</keyword>
<feature type="region of interest" description="Disordered" evidence="4">
    <location>
        <begin position="337"/>
        <end position="510"/>
    </location>
</feature>